<keyword evidence="4 7" id="KW-0812">Transmembrane</keyword>
<reference evidence="8" key="1">
    <citation type="journal article" date="2014" name="Front. Microbiol.">
        <title>High frequency of phylogenetically diverse reductive dehalogenase-homologous genes in deep subseafloor sedimentary metagenomes.</title>
        <authorList>
            <person name="Kawai M."/>
            <person name="Futagami T."/>
            <person name="Toyoda A."/>
            <person name="Takaki Y."/>
            <person name="Nishi S."/>
            <person name="Hori S."/>
            <person name="Arai W."/>
            <person name="Tsubouchi T."/>
            <person name="Morono Y."/>
            <person name="Uchiyama I."/>
            <person name="Ito T."/>
            <person name="Fujiyama A."/>
            <person name="Inagaki F."/>
            <person name="Takami H."/>
        </authorList>
    </citation>
    <scope>NUCLEOTIDE SEQUENCE</scope>
    <source>
        <strain evidence="8">Expedition CK06-06</strain>
    </source>
</reference>
<name>X1QT01_9ZZZZ</name>
<evidence type="ECO:0000256" key="2">
    <source>
        <dbReference type="ARBA" id="ARBA00022448"/>
    </source>
</evidence>
<proteinExistence type="predicted"/>
<protein>
    <recommendedName>
        <fullName evidence="9">Sn-glycerol-3-phosphate transport system permease protein UgpE</fullName>
    </recommendedName>
</protein>
<comment type="subcellular location">
    <subcellularLocation>
        <location evidence="1">Cell membrane</location>
        <topology evidence="1">Multi-pass membrane protein</topology>
    </subcellularLocation>
</comment>
<feature type="transmembrane region" description="Helical" evidence="7">
    <location>
        <begin position="7"/>
        <end position="31"/>
    </location>
</feature>
<sequence length="122" mass="13603">MIERTPILNAVTYFIMILGLILILGPFWMIFTASTQSLQEVTAVPFNMTPGGDFLKNVHAAWDRANLGPALLNSLITSLLVMAGKIALAALSAFAIVYFKSPLRHVFFWMVFMTLMLPLEVR</sequence>
<evidence type="ECO:0008006" key="9">
    <source>
        <dbReference type="Google" id="ProtNLM"/>
    </source>
</evidence>
<feature type="non-terminal residue" evidence="8">
    <location>
        <position position="122"/>
    </location>
</feature>
<comment type="caution">
    <text evidence="8">The sequence shown here is derived from an EMBL/GenBank/DDBJ whole genome shotgun (WGS) entry which is preliminary data.</text>
</comment>
<dbReference type="InterPro" id="IPR035906">
    <property type="entry name" value="MetI-like_sf"/>
</dbReference>
<evidence type="ECO:0000256" key="3">
    <source>
        <dbReference type="ARBA" id="ARBA00022475"/>
    </source>
</evidence>
<organism evidence="8">
    <name type="scientific">marine sediment metagenome</name>
    <dbReference type="NCBI Taxonomy" id="412755"/>
    <lineage>
        <taxon>unclassified sequences</taxon>
        <taxon>metagenomes</taxon>
        <taxon>ecological metagenomes</taxon>
    </lineage>
</organism>
<feature type="transmembrane region" description="Helical" evidence="7">
    <location>
        <begin position="75"/>
        <end position="99"/>
    </location>
</feature>
<evidence type="ECO:0000256" key="1">
    <source>
        <dbReference type="ARBA" id="ARBA00004651"/>
    </source>
</evidence>
<dbReference type="GO" id="GO:0005886">
    <property type="term" value="C:plasma membrane"/>
    <property type="evidence" value="ECO:0007669"/>
    <property type="project" value="UniProtKB-SubCell"/>
</dbReference>
<dbReference type="EMBL" id="BARV01035119">
    <property type="protein sequence ID" value="GAI54010.1"/>
    <property type="molecule type" value="Genomic_DNA"/>
</dbReference>
<dbReference type="PANTHER" id="PTHR43744:SF8">
    <property type="entry name" value="SN-GLYCEROL-3-PHOSPHATE TRANSPORT SYSTEM PERMEASE PROTEIN UGPE"/>
    <property type="match status" value="1"/>
</dbReference>
<evidence type="ECO:0000313" key="8">
    <source>
        <dbReference type="EMBL" id="GAI54010.1"/>
    </source>
</evidence>
<keyword evidence="5 7" id="KW-1133">Transmembrane helix</keyword>
<keyword evidence="3" id="KW-1003">Cell membrane</keyword>
<gene>
    <name evidence="8" type="ORF">S06H3_54849</name>
</gene>
<dbReference type="AlphaFoldDB" id="X1QT01"/>
<evidence type="ECO:0000256" key="5">
    <source>
        <dbReference type="ARBA" id="ARBA00022989"/>
    </source>
</evidence>
<keyword evidence="6 7" id="KW-0472">Membrane</keyword>
<keyword evidence="2" id="KW-0813">Transport</keyword>
<dbReference type="SUPFAM" id="SSF161098">
    <property type="entry name" value="MetI-like"/>
    <property type="match status" value="1"/>
</dbReference>
<dbReference type="Gene3D" id="1.10.3720.10">
    <property type="entry name" value="MetI-like"/>
    <property type="match status" value="1"/>
</dbReference>
<dbReference type="PANTHER" id="PTHR43744">
    <property type="entry name" value="ABC TRANSPORTER PERMEASE PROTEIN MG189-RELATED-RELATED"/>
    <property type="match status" value="1"/>
</dbReference>
<accession>X1QT01</accession>
<evidence type="ECO:0000256" key="4">
    <source>
        <dbReference type="ARBA" id="ARBA00022692"/>
    </source>
</evidence>
<evidence type="ECO:0000256" key="7">
    <source>
        <dbReference type="SAM" id="Phobius"/>
    </source>
</evidence>
<evidence type="ECO:0000256" key="6">
    <source>
        <dbReference type="ARBA" id="ARBA00023136"/>
    </source>
</evidence>